<dbReference type="OrthoDB" id="5572260at2759"/>
<gene>
    <name evidence="2" type="ORF">H4R20_002279</name>
</gene>
<feature type="region of interest" description="Disordered" evidence="1">
    <location>
        <begin position="1"/>
        <end position="39"/>
    </location>
</feature>
<dbReference type="EMBL" id="JANBUO010000337">
    <property type="protein sequence ID" value="KAJ2804995.1"/>
    <property type="molecule type" value="Genomic_DNA"/>
</dbReference>
<sequence>MGKKQGSAAPLKHGSSCDTELSSSQSISTKSSFRDSGSSFVNNYRIDLDLGSDSSSSLNHVPPPADCPSMSLEELEERLQRLQTQAADTHAMIARYSRSSDPGFCPADNAKGDVGLVCCYGVDRPVPENALAEWRFDVCRWVRRDSPKPDVLLRRHNAGTRPRHSPLFDLSRPVMVHELLSKHAHEDHPIGPFMERHKSMEPFMPYVIQDAHRMPNLPQIAPVNDQATQHLPPLAAEEYAAQISRLSYLARSLQAIEAADPGFLSHTRVHLLLDLVMDLEQTFTLPRIDFLRRHAETIQAMGAHHAASETRDTDCIVGCVDNTKSQGSLSPPTSPDARHIKYMTRAIPRHPRFRRSYTANSRATNNRISSDHATSILGSKLQPDAWAASAVHERGYKSGMLSSARSPSPDSVLQSMLGLRQFDSTAQQQSQQQSQQPAAYVADASAFDPKLYPVVGPRSLEVSPTLADFARSKGVGPQNLHRRPQPGPELSPANSGEF</sequence>
<feature type="compositionally biased region" description="Low complexity" evidence="1">
    <location>
        <begin position="22"/>
        <end position="31"/>
    </location>
</feature>
<organism evidence="2 3">
    <name type="scientific">Coemansia guatemalensis</name>
    <dbReference type="NCBI Taxonomy" id="2761395"/>
    <lineage>
        <taxon>Eukaryota</taxon>
        <taxon>Fungi</taxon>
        <taxon>Fungi incertae sedis</taxon>
        <taxon>Zoopagomycota</taxon>
        <taxon>Kickxellomycotina</taxon>
        <taxon>Kickxellomycetes</taxon>
        <taxon>Kickxellales</taxon>
        <taxon>Kickxellaceae</taxon>
        <taxon>Coemansia</taxon>
    </lineage>
</organism>
<protein>
    <submittedName>
        <fullName evidence="2">Uncharacterized protein</fullName>
    </submittedName>
</protein>
<dbReference type="Proteomes" id="UP001140094">
    <property type="component" value="Unassembled WGS sequence"/>
</dbReference>
<comment type="caution">
    <text evidence="2">The sequence shown here is derived from an EMBL/GenBank/DDBJ whole genome shotgun (WGS) entry which is preliminary data.</text>
</comment>
<proteinExistence type="predicted"/>
<dbReference type="AlphaFoldDB" id="A0A9W8HVG2"/>
<evidence type="ECO:0000313" key="3">
    <source>
        <dbReference type="Proteomes" id="UP001140094"/>
    </source>
</evidence>
<evidence type="ECO:0000256" key="1">
    <source>
        <dbReference type="SAM" id="MobiDB-lite"/>
    </source>
</evidence>
<accession>A0A9W8HVG2</accession>
<name>A0A9W8HVG2_9FUNG</name>
<reference evidence="2" key="1">
    <citation type="submission" date="2022-07" db="EMBL/GenBank/DDBJ databases">
        <title>Phylogenomic reconstructions and comparative analyses of Kickxellomycotina fungi.</title>
        <authorList>
            <person name="Reynolds N.K."/>
            <person name="Stajich J.E."/>
            <person name="Barry K."/>
            <person name="Grigoriev I.V."/>
            <person name="Crous P."/>
            <person name="Smith M.E."/>
        </authorList>
    </citation>
    <scope>NUCLEOTIDE SEQUENCE</scope>
    <source>
        <strain evidence="2">NRRL 1565</strain>
    </source>
</reference>
<keyword evidence="3" id="KW-1185">Reference proteome</keyword>
<feature type="region of interest" description="Disordered" evidence="1">
    <location>
        <begin position="470"/>
        <end position="498"/>
    </location>
</feature>
<evidence type="ECO:0000313" key="2">
    <source>
        <dbReference type="EMBL" id="KAJ2804995.1"/>
    </source>
</evidence>